<organism evidence="1 2">
    <name type="scientific">Scophthalmus maximus</name>
    <name type="common">Turbot</name>
    <name type="synonym">Psetta maxima</name>
    <dbReference type="NCBI Taxonomy" id="52904"/>
    <lineage>
        <taxon>Eukaryota</taxon>
        <taxon>Metazoa</taxon>
        <taxon>Chordata</taxon>
        <taxon>Craniata</taxon>
        <taxon>Vertebrata</taxon>
        <taxon>Euteleostomi</taxon>
        <taxon>Actinopterygii</taxon>
        <taxon>Neopterygii</taxon>
        <taxon>Teleostei</taxon>
        <taxon>Neoteleostei</taxon>
        <taxon>Acanthomorphata</taxon>
        <taxon>Carangaria</taxon>
        <taxon>Pleuronectiformes</taxon>
        <taxon>Pleuronectoidei</taxon>
        <taxon>Scophthalmidae</taxon>
        <taxon>Scophthalmus</taxon>
    </lineage>
</organism>
<gene>
    <name evidence="1" type="ORF">F2P81_021149</name>
</gene>
<accession>A0A6A4S515</accession>
<protein>
    <submittedName>
        <fullName evidence="1">Uncharacterized protein</fullName>
    </submittedName>
</protein>
<name>A0A6A4S515_SCOMX</name>
<dbReference type="AlphaFoldDB" id="A0A6A4S515"/>
<proteinExistence type="predicted"/>
<dbReference type="Proteomes" id="UP000438429">
    <property type="component" value="Unassembled WGS sequence"/>
</dbReference>
<evidence type="ECO:0000313" key="2">
    <source>
        <dbReference type="Proteomes" id="UP000438429"/>
    </source>
</evidence>
<evidence type="ECO:0000313" key="1">
    <source>
        <dbReference type="EMBL" id="KAF0026412.1"/>
    </source>
</evidence>
<reference evidence="1 2" key="1">
    <citation type="submission" date="2019-06" db="EMBL/GenBank/DDBJ databases">
        <title>Draft genomes of female and male turbot (Scophthalmus maximus).</title>
        <authorList>
            <person name="Xu H."/>
            <person name="Xu X.-W."/>
            <person name="Shao C."/>
            <person name="Chen S."/>
        </authorList>
    </citation>
    <scope>NUCLEOTIDE SEQUENCE [LARGE SCALE GENOMIC DNA]</scope>
    <source>
        <strain evidence="1">Ysfricsl-2016a</strain>
        <tissue evidence="1">Blood</tissue>
    </source>
</reference>
<comment type="caution">
    <text evidence="1">The sequence shown here is derived from an EMBL/GenBank/DDBJ whole genome shotgun (WGS) entry which is preliminary data.</text>
</comment>
<sequence>MEDERALAEKQTGNATFGELAWDQNLSDLFECCAKGALLADVVLIAKVYQCSKTTAARGASGASLFQKHDCKTPPCNDSPATQNNPKIFYILDVLYGSSDLQAALPVQVVLLLEEKRQHKPSGCIDFAVIDLMVPCDN</sequence>
<dbReference type="EMBL" id="VEVO01000019">
    <property type="protein sequence ID" value="KAF0026412.1"/>
    <property type="molecule type" value="Genomic_DNA"/>
</dbReference>